<comment type="caution">
    <text evidence="2">The sequence shown here is derived from an EMBL/GenBank/DDBJ whole genome shotgun (WGS) entry which is preliminary data.</text>
</comment>
<gene>
    <name evidence="2" type="ORF">OEA41_009152</name>
</gene>
<evidence type="ECO:0000256" key="1">
    <source>
        <dbReference type="SAM" id="MobiDB-lite"/>
    </source>
</evidence>
<organism evidence="2 3">
    <name type="scientific">Lepraria neglecta</name>
    <dbReference type="NCBI Taxonomy" id="209136"/>
    <lineage>
        <taxon>Eukaryota</taxon>
        <taxon>Fungi</taxon>
        <taxon>Dikarya</taxon>
        <taxon>Ascomycota</taxon>
        <taxon>Pezizomycotina</taxon>
        <taxon>Lecanoromycetes</taxon>
        <taxon>OSLEUM clade</taxon>
        <taxon>Lecanoromycetidae</taxon>
        <taxon>Lecanorales</taxon>
        <taxon>Lecanorineae</taxon>
        <taxon>Stereocaulaceae</taxon>
        <taxon>Lepraria</taxon>
    </lineage>
</organism>
<feature type="compositionally biased region" description="Low complexity" evidence="1">
    <location>
        <begin position="170"/>
        <end position="195"/>
    </location>
</feature>
<evidence type="ECO:0000313" key="2">
    <source>
        <dbReference type="EMBL" id="KAK3169768.1"/>
    </source>
</evidence>
<sequence>MTWLFAPNCDWLDTGIWADVEFPTLKANKDITQVIWVDSTSLVETTIWPEQSNKLKRAAAAVRPPCDADSDLPPGVTVPQAQGPVPVPQVTPAGTPTGTTAGATAKPTPAAAVTCTHDADPQNTCAAVAGSKGWCNCSDGKSYTIMWTGSPCAYTATPTATASFDCAATPPTGKSSSRASSSTGKPTSGSSSSSSNVAQLSRNSAHVGELTGNDLFTDMWNALVPQCPASSTFCNPAQVTIPNVGTVVGTVNTEGEILLNIQENQDSSIA</sequence>
<dbReference type="AlphaFoldDB" id="A0AAE0DJY4"/>
<dbReference type="Proteomes" id="UP001276659">
    <property type="component" value="Unassembled WGS sequence"/>
</dbReference>
<feature type="region of interest" description="Disordered" evidence="1">
    <location>
        <begin position="169"/>
        <end position="200"/>
    </location>
</feature>
<accession>A0AAE0DJY4</accession>
<name>A0AAE0DJY4_9LECA</name>
<protein>
    <submittedName>
        <fullName evidence="2">Uncharacterized protein</fullName>
    </submittedName>
</protein>
<proteinExistence type="predicted"/>
<keyword evidence="3" id="KW-1185">Reference proteome</keyword>
<dbReference type="EMBL" id="JASNWA010000009">
    <property type="protein sequence ID" value="KAK3169768.1"/>
    <property type="molecule type" value="Genomic_DNA"/>
</dbReference>
<reference evidence="2" key="1">
    <citation type="submission" date="2022-11" db="EMBL/GenBank/DDBJ databases">
        <title>Chromosomal genome sequence assembly and mating type (MAT) locus characterization of the leprose asexual lichenized fungus Lepraria neglecta (Nyl.) Erichsen.</title>
        <authorList>
            <person name="Allen J.L."/>
            <person name="Pfeffer B."/>
        </authorList>
    </citation>
    <scope>NUCLEOTIDE SEQUENCE</scope>
    <source>
        <strain evidence="2">Allen 5258</strain>
    </source>
</reference>
<evidence type="ECO:0000313" key="3">
    <source>
        <dbReference type="Proteomes" id="UP001276659"/>
    </source>
</evidence>